<organism evidence="1 2">
    <name type="scientific">Citrobacter koseri</name>
    <name type="common">Citrobacter diversus</name>
    <dbReference type="NCBI Taxonomy" id="545"/>
    <lineage>
        <taxon>Bacteria</taxon>
        <taxon>Pseudomonadati</taxon>
        <taxon>Pseudomonadota</taxon>
        <taxon>Gammaproteobacteria</taxon>
        <taxon>Enterobacterales</taxon>
        <taxon>Enterobacteriaceae</taxon>
        <taxon>Citrobacter</taxon>
    </lineage>
</organism>
<accession>A0A3S4I5B4</accession>
<dbReference type="GO" id="GO:0003677">
    <property type="term" value="F:DNA binding"/>
    <property type="evidence" value="ECO:0007669"/>
    <property type="project" value="UniProtKB-KW"/>
</dbReference>
<dbReference type="EMBL" id="LR134204">
    <property type="protein sequence ID" value="VEB88753.1"/>
    <property type="molecule type" value="Genomic_DNA"/>
</dbReference>
<dbReference type="AlphaFoldDB" id="A0A3S4I5B4"/>
<gene>
    <name evidence="1" type="primary">yggD_1</name>
    <name evidence="1" type="ORF">NCTC11075_01949</name>
</gene>
<evidence type="ECO:0000313" key="1">
    <source>
        <dbReference type="EMBL" id="VEB88753.1"/>
    </source>
</evidence>
<reference evidence="1 2" key="1">
    <citation type="submission" date="2018-12" db="EMBL/GenBank/DDBJ databases">
        <authorList>
            <consortium name="Pathogen Informatics"/>
        </authorList>
    </citation>
    <scope>NUCLEOTIDE SEQUENCE [LARGE SCALE GENOMIC DNA]</scope>
    <source>
        <strain evidence="1 2">NCTC11075</strain>
    </source>
</reference>
<dbReference type="InterPro" id="IPR038026">
    <property type="entry name" value="MtlR-like_sf"/>
</dbReference>
<sequence length="54" mass="6002">MSNVNSITTNATLYNSLKSMKFADFAIYSEIRFVTMIKTGLALAVTTILRELTP</sequence>
<proteinExistence type="predicted"/>
<dbReference type="Gene3D" id="1.20.120.330">
    <property type="entry name" value="Nucleotidyltransferases domain 2"/>
    <property type="match status" value="1"/>
</dbReference>
<protein>
    <submittedName>
        <fullName evidence="1">Putative DNA-binding transcriptional regulator</fullName>
    </submittedName>
</protein>
<evidence type="ECO:0000313" key="2">
    <source>
        <dbReference type="Proteomes" id="UP000270272"/>
    </source>
</evidence>
<dbReference type="Proteomes" id="UP000270272">
    <property type="component" value="Chromosome"/>
</dbReference>
<keyword evidence="1" id="KW-0238">DNA-binding</keyword>
<name>A0A3S4I5B4_CITKO</name>
<dbReference type="SUPFAM" id="SSF158668">
    <property type="entry name" value="MtlR-like"/>
    <property type="match status" value="1"/>
</dbReference>